<dbReference type="InterPro" id="IPR050447">
    <property type="entry name" value="Erg6_SMT_methyltransf"/>
</dbReference>
<evidence type="ECO:0000256" key="2">
    <source>
        <dbReference type="ARBA" id="ARBA00022679"/>
    </source>
</evidence>
<keyword evidence="6" id="KW-1185">Reference proteome</keyword>
<dbReference type="RefSeq" id="WP_203841584.1">
    <property type="nucleotide sequence ID" value="NZ_BAAATV010000019.1"/>
</dbReference>
<dbReference type="GO" id="GO:0008168">
    <property type="term" value="F:methyltransferase activity"/>
    <property type="evidence" value="ECO:0007669"/>
    <property type="project" value="UniProtKB-KW"/>
</dbReference>
<proteinExistence type="predicted"/>
<dbReference type="EMBL" id="BOMN01000111">
    <property type="protein sequence ID" value="GIE24577.1"/>
    <property type="molecule type" value="Genomic_DNA"/>
</dbReference>
<gene>
    <name evidence="5" type="ORF">Ahu01nite_076790</name>
</gene>
<comment type="caution">
    <text evidence="5">The sequence shown here is derived from an EMBL/GenBank/DDBJ whole genome shotgun (WGS) entry which is preliminary data.</text>
</comment>
<evidence type="ECO:0000313" key="6">
    <source>
        <dbReference type="Proteomes" id="UP000603200"/>
    </source>
</evidence>
<sequence>MSTTETPRSEYVGKVFNWMAELIEIQGGSMHVGYWTGPDDHSPMLEAINRCTDLVVSQLRLGPRDRLLDIGCGVGVPAIRAAHMYDADVVGIANSEWQVEEAQLRVKQHGVRAHVTIEFGDANALKYPDASFDAVLAFQSLQHAEDRSRWLDEMFRVLRPGGQVVIVDFYARTPLTDEDRQILLAQGMEPPLPSDELRATIAASGFVIGDVIDGSENVRRSYPAYFDRLDRIRDDLSATLGDKVAMQEQAMRRMLPIYQHKIGFQIISADKPE</sequence>
<dbReference type="PANTHER" id="PTHR44068:SF11">
    <property type="entry name" value="GERANYL DIPHOSPHATE 2-C-METHYLTRANSFERASE"/>
    <property type="match status" value="1"/>
</dbReference>
<evidence type="ECO:0000256" key="1">
    <source>
        <dbReference type="ARBA" id="ARBA00022603"/>
    </source>
</evidence>
<dbReference type="InterPro" id="IPR020803">
    <property type="entry name" value="MeTfrase_dom"/>
</dbReference>
<dbReference type="Gene3D" id="3.40.50.150">
    <property type="entry name" value="Vaccinia Virus protein VP39"/>
    <property type="match status" value="1"/>
</dbReference>
<protein>
    <submittedName>
        <fullName evidence="5">Methyltransferase type 11</fullName>
    </submittedName>
</protein>
<evidence type="ECO:0000313" key="5">
    <source>
        <dbReference type="EMBL" id="GIE24577.1"/>
    </source>
</evidence>
<dbReference type="SMART" id="SM00828">
    <property type="entry name" value="PKS_MT"/>
    <property type="match status" value="1"/>
</dbReference>
<dbReference type="Pfam" id="PF08241">
    <property type="entry name" value="Methyltransf_11"/>
    <property type="match status" value="1"/>
</dbReference>
<keyword evidence="1 5" id="KW-0489">Methyltransferase</keyword>
<feature type="domain" description="Polyketide synthase-like methyltransferase" evidence="4">
    <location>
        <begin position="22"/>
        <end position="272"/>
    </location>
</feature>
<organism evidence="5 6">
    <name type="scientific">Winogradskya humida</name>
    <dbReference type="NCBI Taxonomy" id="113566"/>
    <lineage>
        <taxon>Bacteria</taxon>
        <taxon>Bacillati</taxon>
        <taxon>Actinomycetota</taxon>
        <taxon>Actinomycetes</taxon>
        <taxon>Micromonosporales</taxon>
        <taxon>Micromonosporaceae</taxon>
        <taxon>Winogradskya</taxon>
    </lineage>
</organism>
<dbReference type="InterPro" id="IPR029063">
    <property type="entry name" value="SAM-dependent_MTases_sf"/>
</dbReference>
<accession>A0ABQ4A2K4</accession>
<keyword evidence="3" id="KW-0949">S-adenosyl-L-methionine</keyword>
<evidence type="ECO:0000256" key="3">
    <source>
        <dbReference type="ARBA" id="ARBA00022691"/>
    </source>
</evidence>
<evidence type="ECO:0000259" key="4">
    <source>
        <dbReference type="SMART" id="SM00828"/>
    </source>
</evidence>
<reference evidence="5 6" key="1">
    <citation type="submission" date="2021-01" db="EMBL/GenBank/DDBJ databases">
        <title>Whole genome shotgun sequence of Actinoplanes humidus NBRC 14915.</title>
        <authorList>
            <person name="Komaki H."/>
            <person name="Tamura T."/>
        </authorList>
    </citation>
    <scope>NUCLEOTIDE SEQUENCE [LARGE SCALE GENOMIC DNA]</scope>
    <source>
        <strain evidence="5 6">NBRC 14915</strain>
    </source>
</reference>
<dbReference type="PANTHER" id="PTHR44068">
    <property type="entry name" value="ZGC:194242"/>
    <property type="match status" value="1"/>
</dbReference>
<dbReference type="SUPFAM" id="SSF53335">
    <property type="entry name" value="S-adenosyl-L-methionine-dependent methyltransferases"/>
    <property type="match status" value="1"/>
</dbReference>
<dbReference type="Proteomes" id="UP000603200">
    <property type="component" value="Unassembled WGS sequence"/>
</dbReference>
<keyword evidence="2" id="KW-0808">Transferase</keyword>
<dbReference type="InterPro" id="IPR013216">
    <property type="entry name" value="Methyltransf_11"/>
</dbReference>
<dbReference type="CDD" id="cd02440">
    <property type="entry name" value="AdoMet_MTases"/>
    <property type="match status" value="1"/>
</dbReference>
<name>A0ABQ4A2K4_9ACTN</name>
<dbReference type="GO" id="GO:0032259">
    <property type="term" value="P:methylation"/>
    <property type="evidence" value="ECO:0007669"/>
    <property type="project" value="UniProtKB-KW"/>
</dbReference>